<dbReference type="Gene3D" id="3.40.50.300">
    <property type="entry name" value="P-loop containing nucleotide triphosphate hydrolases"/>
    <property type="match status" value="2"/>
</dbReference>
<dbReference type="InterPro" id="IPR006073">
    <property type="entry name" value="GTP-bd"/>
</dbReference>
<dbReference type="AlphaFoldDB" id="A0A3M8R096"/>
<feature type="domain" description="EngA-type G" evidence="11">
    <location>
        <begin position="3"/>
        <end position="167"/>
    </location>
</feature>
<organism evidence="12">
    <name type="scientific">Acidithiobacillus sulfuriphilus</name>
    <dbReference type="NCBI Taxonomy" id="1867749"/>
    <lineage>
        <taxon>Bacteria</taxon>
        <taxon>Pseudomonadati</taxon>
        <taxon>Pseudomonadota</taxon>
        <taxon>Acidithiobacillia</taxon>
        <taxon>Acidithiobacillales</taxon>
        <taxon>Acidithiobacillaceae</taxon>
        <taxon>Acidithiobacillus</taxon>
    </lineage>
</organism>
<feature type="binding site" evidence="8">
    <location>
        <begin position="230"/>
        <end position="234"/>
    </location>
    <ligand>
        <name>GTP</name>
        <dbReference type="ChEBI" id="CHEBI:37565"/>
        <label>2</label>
    </ligand>
</feature>
<dbReference type="PRINTS" id="PR00326">
    <property type="entry name" value="GTP1OBG"/>
</dbReference>
<feature type="binding site" evidence="8">
    <location>
        <begin position="56"/>
        <end position="60"/>
    </location>
    <ligand>
        <name>GTP</name>
        <dbReference type="ChEBI" id="CHEBI:37565"/>
        <label>1</label>
    </ligand>
</feature>
<dbReference type="SMART" id="SM00382">
    <property type="entry name" value="AAA"/>
    <property type="match status" value="1"/>
</dbReference>
<dbReference type="SUPFAM" id="SSF52540">
    <property type="entry name" value="P-loop containing nucleoside triphosphate hydrolases"/>
    <property type="match status" value="2"/>
</dbReference>
<dbReference type="RefSeq" id="WP_123104374.1">
    <property type="nucleotide sequence ID" value="NZ_CP127527.1"/>
</dbReference>
<dbReference type="InterPro" id="IPR031166">
    <property type="entry name" value="G_ENGA"/>
</dbReference>
<comment type="subunit">
    <text evidence="8">Associates with the 50S ribosomal subunit.</text>
</comment>
<dbReference type="GO" id="GO:0043022">
    <property type="term" value="F:ribosome binding"/>
    <property type="evidence" value="ECO:0007669"/>
    <property type="project" value="TreeGrafter"/>
</dbReference>
<evidence type="ECO:0000256" key="2">
    <source>
        <dbReference type="ARBA" id="ARBA00020953"/>
    </source>
</evidence>
<dbReference type="FunFam" id="3.30.300.20:FF:000004">
    <property type="entry name" value="GTPase Der"/>
    <property type="match status" value="1"/>
</dbReference>
<dbReference type="OrthoDB" id="9801473at2"/>
<evidence type="ECO:0000256" key="10">
    <source>
        <dbReference type="RuleBase" id="RU004481"/>
    </source>
</evidence>
<name>A0A3M8R096_9PROT</name>
<dbReference type="InterPro" id="IPR016484">
    <property type="entry name" value="GTPase_Der"/>
</dbReference>
<keyword evidence="5 8" id="KW-0547">Nucleotide-binding</keyword>
<feature type="binding site" evidence="8">
    <location>
        <begin position="183"/>
        <end position="190"/>
    </location>
    <ligand>
        <name>GTP</name>
        <dbReference type="ChEBI" id="CHEBI:37565"/>
        <label>2</label>
    </ligand>
</feature>
<comment type="function">
    <text evidence="8 10">GTPase that plays an essential role in the late steps of ribosome biogenesis.</text>
</comment>
<dbReference type="InterPro" id="IPR015946">
    <property type="entry name" value="KH_dom-like_a/b"/>
</dbReference>
<evidence type="ECO:0000256" key="8">
    <source>
        <dbReference type="HAMAP-Rule" id="MF_00195"/>
    </source>
</evidence>
<sequence length="447" mass="48914">MTAIIALVGRPNVGKSTLFNRLTKSRNALVADMPGLTRDRHYGVGKMGERPYLVVDTGGFEPEQREGLIAAMADQTRQAIAESDAVCFVVDAKEGISSQDEEIAQVLRRSGKPIYLVLNKMDVKGAVAEMGEFHRLGLGQPYTISAAHGHGVAPLMDAILEALPAPESVAKAPEKGPRIAVLGRPNVGKSTLVNAMLGEDRVIVFDAPGTTRDSIRIPYERHGKPYVMIDTAGVRRRARVGEGLEKLSVLKTLEALRDADVVLLVLDAHQGIADQDAHLVGIAVELGRPVVLVVNKWDGLTAEARKALREQLQRRLDFIAYAPVYTISALHGTGVGDLYRSIDKLWASARQHFSTGQLNRVLEDVISTHQPPLAGGRRIKLRYCHQGGENPITLVFHGNQLTRLPGSYKRYLEGAFRKALGIDQIPVRLIFRQGENPYDDAAKGHRH</sequence>
<gene>
    <name evidence="8 12" type="primary">der</name>
    <name evidence="12" type="ORF">EC580_09265</name>
</gene>
<evidence type="ECO:0000256" key="3">
    <source>
        <dbReference type="ARBA" id="ARBA00022517"/>
    </source>
</evidence>
<dbReference type="Pfam" id="PF14714">
    <property type="entry name" value="KH_dom-like"/>
    <property type="match status" value="1"/>
</dbReference>
<evidence type="ECO:0000256" key="1">
    <source>
        <dbReference type="ARBA" id="ARBA00008279"/>
    </source>
</evidence>
<dbReference type="PANTHER" id="PTHR43834">
    <property type="entry name" value="GTPASE DER"/>
    <property type="match status" value="1"/>
</dbReference>
<dbReference type="InterPro" id="IPR032859">
    <property type="entry name" value="KH_dom-like"/>
</dbReference>
<dbReference type="Pfam" id="PF01926">
    <property type="entry name" value="MMR_HSR1"/>
    <property type="match status" value="2"/>
</dbReference>
<dbReference type="PIRSF" id="PIRSF006485">
    <property type="entry name" value="GTP-binding_EngA"/>
    <property type="match status" value="1"/>
</dbReference>
<dbReference type="PROSITE" id="PS51712">
    <property type="entry name" value="G_ENGA"/>
    <property type="match status" value="2"/>
</dbReference>
<dbReference type="InterPro" id="IPR005225">
    <property type="entry name" value="Small_GTP-bd"/>
</dbReference>
<evidence type="ECO:0000256" key="4">
    <source>
        <dbReference type="ARBA" id="ARBA00022737"/>
    </source>
</evidence>
<keyword evidence="4 10" id="KW-0677">Repeat</keyword>
<evidence type="ECO:0000313" key="12">
    <source>
        <dbReference type="EMBL" id="RNF60584.1"/>
    </source>
</evidence>
<evidence type="ECO:0000256" key="6">
    <source>
        <dbReference type="ARBA" id="ARBA00023134"/>
    </source>
</evidence>
<dbReference type="PANTHER" id="PTHR43834:SF6">
    <property type="entry name" value="GTPASE DER"/>
    <property type="match status" value="1"/>
</dbReference>
<dbReference type="CDD" id="cd01895">
    <property type="entry name" value="EngA2"/>
    <property type="match status" value="1"/>
</dbReference>
<keyword evidence="3 8" id="KW-0690">Ribosome biogenesis</keyword>
<dbReference type="NCBIfam" id="TIGR03594">
    <property type="entry name" value="GTPase_EngA"/>
    <property type="match status" value="1"/>
</dbReference>
<dbReference type="GO" id="GO:0005525">
    <property type="term" value="F:GTP binding"/>
    <property type="evidence" value="ECO:0007669"/>
    <property type="project" value="UniProtKB-UniRule"/>
</dbReference>
<protein>
    <recommendedName>
        <fullName evidence="2 8">GTPase Der</fullName>
    </recommendedName>
    <alternativeName>
        <fullName evidence="7 8">GTP-binding protein EngA</fullName>
    </alternativeName>
</protein>
<feature type="binding site" evidence="8">
    <location>
        <begin position="9"/>
        <end position="16"/>
    </location>
    <ligand>
        <name>GTP</name>
        <dbReference type="ChEBI" id="CHEBI:37565"/>
        <label>1</label>
    </ligand>
</feature>
<dbReference type="GO" id="GO:0042254">
    <property type="term" value="P:ribosome biogenesis"/>
    <property type="evidence" value="ECO:0007669"/>
    <property type="project" value="UniProtKB-KW"/>
</dbReference>
<dbReference type="InterPro" id="IPR003593">
    <property type="entry name" value="AAA+_ATPase"/>
</dbReference>
<dbReference type="FunFam" id="3.40.50.300:FF:000040">
    <property type="entry name" value="GTPase Der"/>
    <property type="match status" value="1"/>
</dbReference>
<comment type="similarity">
    <text evidence="1 8 9 10">Belongs to the TRAFAC class TrmE-Era-EngA-EngB-Septin-like GTPase superfamily. EngA (Der) GTPase family.</text>
</comment>
<accession>A0A3M8R096</accession>
<feature type="binding site" evidence="8">
    <location>
        <begin position="295"/>
        <end position="298"/>
    </location>
    <ligand>
        <name>GTP</name>
        <dbReference type="ChEBI" id="CHEBI:37565"/>
        <label>2</label>
    </ligand>
</feature>
<keyword evidence="6 8" id="KW-0342">GTP-binding</keyword>
<dbReference type="HAMAP" id="MF_00195">
    <property type="entry name" value="GTPase_Der"/>
    <property type="match status" value="1"/>
</dbReference>
<evidence type="ECO:0000256" key="9">
    <source>
        <dbReference type="PROSITE-ProRule" id="PRU01049"/>
    </source>
</evidence>
<evidence type="ECO:0000256" key="7">
    <source>
        <dbReference type="ARBA" id="ARBA00032345"/>
    </source>
</evidence>
<dbReference type="EMBL" id="RIZI01000174">
    <property type="protein sequence ID" value="RNF60584.1"/>
    <property type="molecule type" value="Genomic_DNA"/>
</dbReference>
<dbReference type="FunFam" id="3.40.50.300:FF:000057">
    <property type="entry name" value="GTPase Der"/>
    <property type="match status" value="1"/>
</dbReference>
<dbReference type="CDD" id="cd01894">
    <property type="entry name" value="EngA1"/>
    <property type="match status" value="1"/>
</dbReference>
<dbReference type="Gene3D" id="3.30.300.20">
    <property type="match status" value="1"/>
</dbReference>
<evidence type="ECO:0000259" key="11">
    <source>
        <dbReference type="PROSITE" id="PS51712"/>
    </source>
</evidence>
<feature type="binding site" evidence="8">
    <location>
        <begin position="119"/>
        <end position="122"/>
    </location>
    <ligand>
        <name>GTP</name>
        <dbReference type="ChEBI" id="CHEBI:37565"/>
        <label>1</label>
    </ligand>
</feature>
<evidence type="ECO:0000256" key="5">
    <source>
        <dbReference type="ARBA" id="ARBA00022741"/>
    </source>
</evidence>
<comment type="caution">
    <text evidence="12">The sequence shown here is derived from an EMBL/GenBank/DDBJ whole genome shotgun (WGS) entry which is preliminary data.</text>
</comment>
<proteinExistence type="inferred from homology"/>
<dbReference type="InterPro" id="IPR027417">
    <property type="entry name" value="P-loop_NTPase"/>
</dbReference>
<reference evidence="12" key="1">
    <citation type="submission" date="2018-10" db="EMBL/GenBank/DDBJ databases">
        <title>Acidithiobacillus sulfuriphilus sp. nov.: an extremely acidophilic sulfur-oxidizing chemolithotroph isolated from a neutral pH environment.</title>
        <authorList>
            <person name="Falagan C."/>
            <person name="Moya-Beltran A."/>
            <person name="Quatrini R."/>
            <person name="Johnson D.B."/>
        </authorList>
    </citation>
    <scope>NUCLEOTIDE SEQUENCE [LARGE SCALE GENOMIC DNA]</scope>
    <source>
        <strain evidence="12">CJ-2</strain>
    </source>
</reference>
<feature type="domain" description="EngA-type G" evidence="11">
    <location>
        <begin position="177"/>
        <end position="350"/>
    </location>
</feature>
<dbReference type="NCBIfam" id="TIGR00231">
    <property type="entry name" value="small_GTP"/>
    <property type="match status" value="2"/>
</dbReference>